<accession>A0AC58H345</accession>
<gene>
    <name evidence="2" type="primary">si:dkeyp-2e4.3</name>
</gene>
<evidence type="ECO:0000313" key="1">
    <source>
        <dbReference type="Proteomes" id="UP000000437"/>
    </source>
</evidence>
<keyword evidence="1" id="KW-1185">Reference proteome</keyword>
<name>A0AC58H345_DANRE</name>
<sequence length="263" mass="30466">MAYFKPDCIDMKPVIENEESFQGAPKSESINNDVETLVLSKTEGSAALFCRRLKYRVKTDETSDQSSSDTDTEDELPISTSPTPGEDLICKLCGSEFGSNISMVRHMRIHTGETPYVCEVCGKAFRRKDWLTLHSSVHTGIKRKRKREKKFSCDQCEKKFDGPTDLQYHLNKHRGERPFACIQCNKTYFSRSDLCRHLKDCHSDKKYSCSLCGHEFTRHFSLQKHMRIHTGERPYSCPHCEKTFSYKYSFDMHVKSAVCRRDK</sequence>
<dbReference type="RefSeq" id="XP_073776396.1">
    <property type="nucleotide sequence ID" value="XM_073920295.1"/>
</dbReference>
<dbReference type="Proteomes" id="UP000000437">
    <property type="component" value="Chromosome 13"/>
</dbReference>
<proteinExistence type="predicted"/>
<protein>
    <submittedName>
        <fullName evidence="2">Uncharacterized protein</fullName>
    </submittedName>
</protein>
<evidence type="ECO:0000313" key="2">
    <source>
        <dbReference type="RefSeq" id="XP_073776396.1"/>
    </source>
</evidence>
<organism evidence="1 2">
    <name type="scientific">Danio rerio</name>
    <name type="common">Zebrafish</name>
    <name type="synonym">Brachydanio rerio</name>
    <dbReference type="NCBI Taxonomy" id="7955"/>
    <lineage>
        <taxon>Eukaryota</taxon>
        <taxon>Metazoa</taxon>
        <taxon>Chordata</taxon>
        <taxon>Craniata</taxon>
        <taxon>Vertebrata</taxon>
        <taxon>Euteleostomi</taxon>
        <taxon>Actinopterygii</taxon>
        <taxon>Neopterygii</taxon>
        <taxon>Teleostei</taxon>
        <taxon>Ostariophysi</taxon>
        <taxon>Cypriniformes</taxon>
        <taxon>Danionidae</taxon>
        <taxon>Danioninae</taxon>
        <taxon>Danio</taxon>
    </lineage>
</organism>
<reference evidence="2" key="1">
    <citation type="submission" date="2025-08" db="UniProtKB">
        <authorList>
            <consortium name="RefSeq"/>
        </authorList>
    </citation>
    <scope>IDENTIFICATION</scope>
    <source>
        <strain evidence="2">Tuebingen</strain>
        <tissue evidence="2">Fibroblasts and whole tissue</tissue>
    </source>
</reference>